<reference evidence="2" key="1">
    <citation type="submission" date="2010-07" db="EMBL/GenBank/DDBJ databases">
        <authorList>
            <consortium name="CONSOLIDER consortium CSD2007-00005"/>
            <person name="Guazzaroni M.-E."/>
            <person name="Richter M."/>
            <person name="Garcia-Salamanca A."/>
            <person name="Yarza P."/>
            <person name="Ferrer M."/>
        </authorList>
    </citation>
    <scope>NUCLEOTIDE SEQUENCE</scope>
</reference>
<dbReference type="AlphaFoldDB" id="D9PGZ7"/>
<dbReference type="InterPro" id="IPR036597">
    <property type="entry name" value="Fido-like_dom_sf"/>
</dbReference>
<dbReference type="EMBL" id="ADZX01000339">
    <property type="protein sequence ID" value="EFK97168.1"/>
    <property type="molecule type" value="Genomic_DNA"/>
</dbReference>
<protein>
    <submittedName>
        <fullName evidence="2">Filamentation induced by cAMP protein Fic</fullName>
    </submittedName>
</protein>
<name>D9PGZ7_9ZZZZ</name>
<dbReference type="Pfam" id="PF02661">
    <property type="entry name" value="Fic"/>
    <property type="match status" value="1"/>
</dbReference>
<sequence>MSKNIIEPLPFKFKFDLYDAHKNMQYLLKYKATDEDGRYLYWDKFRFHVVKNDNPKIAWWATKFNRFVNRKILSLKDKENNFFYFSIPDALQAKLYKIMQKANQGIVPQDSIKKQYLISSLIMEEAISSSQLEGAATTRKVAKDMIVSERKPRSEDEWMILNNYLLLREVKKAKNDNLSIGLIREFHKIATQNTSHNCVIPGEFRAKNDIVITDGYDVVFEPPLFDEIDKRVKELCDFANTNHHEENPKEFIDPIVKAIILHFMIGYIHPFNDGNGRVARALFYWYMLKNGFDYFEYVSISSLLKNAPKQYALSYLYSETDDNDTTYFISYQLDIMLRAIEELLKYLQAKSNDFEEALYIFKQSKYNNSFNFIQKDIVKKAIKEAGKVFVAKEIANEYSISENSARKYLNELANHKLLFTSKKGKSIMYIATNDIRNRLVHS</sequence>
<dbReference type="PANTHER" id="PTHR13504">
    <property type="entry name" value="FIDO DOMAIN-CONTAINING PROTEIN DDB_G0283145"/>
    <property type="match status" value="1"/>
</dbReference>
<organism evidence="2">
    <name type="scientific">sediment metagenome</name>
    <dbReference type="NCBI Taxonomy" id="749907"/>
    <lineage>
        <taxon>unclassified sequences</taxon>
        <taxon>metagenomes</taxon>
        <taxon>ecological metagenomes</taxon>
    </lineage>
</organism>
<reference evidence="2" key="2">
    <citation type="journal article" date="2011" name="Microb. Ecol.">
        <title>Taxonomic and Functional Metagenomic Profiling of the Microbial Community in the Anoxic Sediment of a Sub-saline Shallow Lake (Laguna de Carrizo, Central Spain).</title>
        <authorList>
            <person name="Ferrer M."/>
            <person name="Guazzaroni M.E."/>
            <person name="Richter M."/>
            <person name="Garcia-Salamanca A."/>
            <person name="Yarza P."/>
            <person name="Suarez-Suarez A."/>
            <person name="Solano J."/>
            <person name="Alcaide M."/>
            <person name="van Dillewijn P."/>
            <person name="Molina-Henares M.A."/>
            <person name="Lopez-Cortes N."/>
            <person name="Al-Ramahi Y."/>
            <person name="Guerrero C."/>
            <person name="Acosta A."/>
            <person name="de Eugenio L.I."/>
            <person name="Martinez V."/>
            <person name="Marques S."/>
            <person name="Rojo F."/>
            <person name="Santero E."/>
            <person name="Genilloud O."/>
            <person name="Perez-Perez J."/>
            <person name="Rossello-Mora R."/>
            <person name="Ramos J.L."/>
        </authorList>
    </citation>
    <scope>NUCLEOTIDE SEQUENCE</scope>
</reference>
<dbReference type="PROSITE" id="PS51459">
    <property type="entry name" value="FIDO"/>
    <property type="match status" value="1"/>
</dbReference>
<dbReference type="Gene3D" id="1.10.3290.10">
    <property type="entry name" value="Fido-like domain"/>
    <property type="match status" value="1"/>
</dbReference>
<evidence type="ECO:0000259" key="1">
    <source>
        <dbReference type="PROSITE" id="PS51459"/>
    </source>
</evidence>
<accession>D9PGZ7</accession>
<dbReference type="InterPro" id="IPR040198">
    <property type="entry name" value="Fido_containing"/>
</dbReference>
<feature type="domain" description="Fido" evidence="1">
    <location>
        <begin position="178"/>
        <end position="334"/>
    </location>
</feature>
<dbReference type="SUPFAM" id="SSF140931">
    <property type="entry name" value="Fic-like"/>
    <property type="match status" value="1"/>
</dbReference>
<comment type="caution">
    <text evidence="2">The sequence shown here is derived from an EMBL/GenBank/DDBJ whole genome shotgun (WGS) entry which is preliminary data.</text>
</comment>
<dbReference type="InterPro" id="IPR003812">
    <property type="entry name" value="Fido"/>
</dbReference>
<gene>
    <name evidence="2" type="ORF">LDC_0794</name>
</gene>
<dbReference type="PANTHER" id="PTHR13504:SF38">
    <property type="entry name" value="FIDO DOMAIN-CONTAINING PROTEIN"/>
    <property type="match status" value="1"/>
</dbReference>
<proteinExistence type="predicted"/>
<evidence type="ECO:0000313" key="2">
    <source>
        <dbReference type="EMBL" id="EFK97168.1"/>
    </source>
</evidence>